<dbReference type="SUPFAM" id="SSF51182">
    <property type="entry name" value="RmlC-like cupins"/>
    <property type="match status" value="1"/>
</dbReference>
<evidence type="ECO:0000313" key="2">
    <source>
        <dbReference type="Proteomes" id="UP000490060"/>
    </source>
</evidence>
<reference evidence="1 2" key="1">
    <citation type="submission" date="2017-11" db="EMBL/GenBank/DDBJ databases">
        <authorList>
            <person name="Duchaud E."/>
        </authorList>
    </citation>
    <scope>NUCLEOTIDE SEQUENCE [LARGE SCALE GENOMIC DNA]</scope>
    <source>
        <strain evidence="1 2">TNO010</strain>
    </source>
</reference>
<dbReference type="InterPro" id="IPR014710">
    <property type="entry name" value="RmlC-like_jellyroll"/>
</dbReference>
<protein>
    <recommendedName>
        <fullName evidence="3">Cupin 2 conserved barrel domain-containing protein</fullName>
    </recommendedName>
</protein>
<dbReference type="EMBL" id="OENE01000048">
    <property type="protein sequence ID" value="SOU89792.1"/>
    <property type="molecule type" value="Genomic_DNA"/>
</dbReference>
<accession>A0A2I2MB88</accession>
<organism evidence="1 2">
    <name type="scientific">Tenacibaculum finnmarkense genomovar ulcerans</name>
    <dbReference type="NCBI Taxonomy" id="2781388"/>
    <lineage>
        <taxon>Bacteria</taxon>
        <taxon>Pseudomonadati</taxon>
        <taxon>Bacteroidota</taxon>
        <taxon>Flavobacteriia</taxon>
        <taxon>Flavobacteriales</taxon>
        <taxon>Flavobacteriaceae</taxon>
        <taxon>Tenacibaculum</taxon>
        <taxon>Tenacibaculum finnmarkense</taxon>
    </lineage>
</organism>
<dbReference type="InterPro" id="IPR011051">
    <property type="entry name" value="RmlC_Cupin_sf"/>
</dbReference>
<dbReference type="RefSeq" id="WP_058885259.1">
    <property type="nucleotide sequence ID" value="NZ_JAFMUG010000004.1"/>
</dbReference>
<dbReference type="Gene3D" id="2.60.120.10">
    <property type="entry name" value="Jelly Rolls"/>
    <property type="match status" value="1"/>
</dbReference>
<dbReference type="Proteomes" id="UP000490060">
    <property type="component" value="Unassembled WGS sequence"/>
</dbReference>
<proteinExistence type="predicted"/>
<dbReference type="AlphaFoldDB" id="A0A2I2MB88"/>
<dbReference type="GeneID" id="86818978"/>
<gene>
    <name evidence="1" type="ORF">TNO010_520180</name>
</gene>
<evidence type="ECO:0000313" key="1">
    <source>
        <dbReference type="EMBL" id="SOU89792.1"/>
    </source>
</evidence>
<name>A0A2I2MB88_9FLAO</name>
<sequence length="210" mass="23637">MTNETFGAYYYETKSPTVFKSDSNQLYFFQSFIGNHTIDVELGDCIYYFDDDLKFAKVKKGPCKIKSIHLATIIRGYMPPEASISMEGVTTLPYVNGCSTKQLFPPIRLGDPTLQYLKMPAFSKEQEHHIHSTVRVVLIIEGYGKSIVGIENKNIITELKPGSVCVLEPMCPHHFETDTEKPLIAIPLHIFSSVGAIEKNHPMFNGTIMI</sequence>
<evidence type="ECO:0008006" key="3">
    <source>
        <dbReference type="Google" id="ProtNLM"/>
    </source>
</evidence>